<dbReference type="Proteomes" id="UP001501000">
    <property type="component" value="Unassembled WGS sequence"/>
</dbReference>
<evidence type="ECO:0000313" key="2">
    <source>
        <dbReference type="EMBL" id="GAA3944712.1"/>
    </source>
</evidence>
<feature type="region of interest" description="Disordered" evidence="1">
    <location>
        <begin position="1"/>
        <end position="49"/>
    </location>
</feature>
<evidence type="ECO:0000313" key="3">
    <source>
        <dbReference type="Proteomes" id="UP001501000"/>
    </source>
</evidence>
<dbReference type="EMBL" id="BAABAJ010000041">
    <property type="protein sequence ID" value="GAA3944712.1"/>
    <property type="molecule type" value="Genomic_DNA"/>
</dbReference>
<feature type="compositionally biased region" description="Low complexity" evidence="1">
    <location>
        <begin position="1"/>
        <end position="20"/>
    </location>
</feature>
<organism evidence="2 3">
    <name type="scientific">Streptomyces gulbargensis</name>
    <dbReference type="NCBI Taxonomy" id="364901"/>
    <lineage>
        <taxon>Bacteria</taxon>
        <taxon>Bacillati</taxon>
        <taxon>Actinomycetota</taxon>
        <taxon>Actinomycetes</taxon>
        <taxon>Kitasatosporales</taxon>
        <taxon>Streptomycetaceae</taxon>
        <taxon>Streptomyces</taxon>
    </lineage>
</organism>
<sequence length="74" mass="7290">MRVKPAGAEAPPGAAEGAGPVERPLGAPSGVGAAPFTAPPPPQPVAAAARRKAARATALGLVREVIWGSARFRG</sequence>
<reference evidence="3" key="1">
    <citation type="journal article" date="2019" name="Int. J. Syst. Evol. Microbiol.">
        <title>The Global Catalogue of Microorganisms (GCM) 10K type strain sequencing project: providing services to taxonomists for standard genome sequencing and annotation.</title>
        <authorList>
            <consortium name="The Broad Institute Genomics Platform"/>
            <consortium name="The Broad Institute Genome Sequencing Center for Infectious Disease"/>
            <person name="Wu L."/>
            <person name="Ma J."/>
        </authorList>
    </citation>
    <scope>NUCLEOTIDE SEQUENCE [LARGE SCALE GENOMIC DNA]</scope>
    <source>
        <strain evidence="3">JCM 16956</strain>
    </source>
</reference>
<comment type="caution">
    <text evidence="2">The sequence shown here is derived from an EMBL/GenBank/DDBJ whole genome shotgun (WGS) entry which is preliminary data.</text>
</comment>
<proteinExistence type="predicted"/>
<protein>
    <submittedName>
        <fullName evidence="2">Uncharacterized protein</fullName>
    </submittedName>
</protein>
<name>A0ABP7NEQ3_9ACTN</name>
<gene>
    <name evidence="2" type="ORF">GCM10022244_60250</name>
</gene>
<keyword evidence="3" id="KW-1185">Reference proteome</keyword>
<evidence type="ECO:0000256" key="1">
    <source>
        <dbReference type="SAM" id="MobiDB-lite"/>
    </source>
</evidence>
<accession>A0ABP7NEQ3</accession>